<evidence type="ECO:0000259" key="2">
    <source>
        <dbReference type="Pfam" id="PF01478"/>
    </source>
</evidence>
<dbReference type="Proteomes" id="UP000306409">
    <property type="component" value="Chromosome"/>
</dbReference>
<evidence type="ECO:0000313" key="4">
    <source>
        <dbReference type="Proteomes" id="UP000306409"/>
    </source>
</evidence>
<dbReference type="KEGG" id="rher:EHE19_012235"/>
<proteinExistence type="inferred from homology"/>
<name>A0A4V6ENN4_9FIRM</name>
<dbReference type="GO" id="GO:0005886">
    <property type="term" value="C:plasma membrane"/>
    <property type="evidence" value="ECO:0007669"/>
    <property type="project" value="TreeGrafter"/>
</dbReference>
<dbReference type="Gene3D" id="1.20.120.1220">
    <property type="match status" value="1"/>
</dbReference>
<comment type="similarity">
    <text evidence="1">Belongs to the peptidase A24 family.</text>
</comment>
<dbReference type="EMBL" id="CP061336">
    <property type="protein sequence ID" value="QNU65685.1"/>
    <property type="molecule type" value="Genomic_DNA"/>
</dbReference>
<dbReference type="GO" id="GO:0006465">
    <property type="term" value="P:signal peptide processing"/>
    <property type="evidence" value="ECO:0007669"/>
    <property type="project" value="TreeGrafter"/>
</dbReference>
<organism evidence="3 4">
    <name type="scientific">Ruminiclostridium herbifermentans</name>
    <dbReference type="NCBI Taxonomy" id="2488810"/>
    <lineage>
        <taxon>Bacteria</taxon>
        <taxon>Bacillati</taxon>
        <taxon>Bacillota</taxon>
        <taxon>Clostridia</taxon>
        <taxon>Eubacteriales</taxon>
        <taxon>Oscillospiraceae</taxon>
        <taxon>Ruminiclostridium</taxon>
    </lineage>
</organism>
<dbReference type="InterPro" id="IPR050882">
    <property type="entry name" value="Prepilin_peptidase/N-MTase"/>
</dbReference>
<dbReference type="RefSeq" id="WP_137697947.1">
    <property type="nucleotide sequence ID" value="NZ_CP061336.1"/>
</dbReference>
<dbReference type="GO" id="GO:0004190">
    <property type="term" value="F:aspartic-type endopeptidase activity"/>
    <property type="evidence" value="ECO:0007669"/>
    <property type="project" value="InterPro"/>
</dbReference>
<dbReference type="InterPro" id="IPR000045">
    <property type="entry name" value="Prepilin_IV_endopep_pep"/>
</dbReference>
<dbReference type="PANTHER" id="PTHR30487:SF0">
    <property type="entry name" value="PREPILIN LEADER PEPTIDASE_N-METHYLTRANSFERASE-RELATED"/>
    <property type="match status" value="1"/>
</dbReference>
<dbReference type="Pfam" id="PF01478">
    <property type="entry name" value="Peptidase_A24"/>
    <property type="match status" value="1"/>
</dbReference>
<feature type="domain" description="Prepilin type IV endopeptidase peptidase" evidence="2">
    <location>
        <begin position="5"/>
        <end position="107"/>
    </location>
</feature>
<protein>
    <submittedName>
        <fullName evidence="3">Prepilin peptidase</fullName>
    </submittedName>
</protein>
<sequence>MVKYIILICLLIFSIISDIKYSKIRNVCVMPAAISGLLINTFEDGTQGFKSSLFGLLVPILLLGFLFYFELIGAGDIKLFSAIGALFGCEFILYGMAYSFIIAGILSALRLIQNKKVQAGNTAVYRSIESVICNLYSNIKTCCLTSSLCFLSSGKRHFIKLSPYIAMGIGLQVIITYF</sequence>
<reference evidence="3 4" key="1">
    <citation type="submission" date="2020-09" db="EMBL/GenBank/DDBJ databases">
        <title>Characterization and genome sequencing of Ruminiclostridium sp. nov. MA18.</title>
        <authorList>
            <person name="Rettenmaier R."/>
            <person name="Kowollik M.-L."/>
            <person name="Liebl W."/>
            <person name="Zverlov V."/>
        </authorList>
    </citation>
    <scope>NUCLEOTIDE SEQUENCE [LARGE SCALE GENOMIC DNA]</scope>
    <source>
        <strain evidence="3 4">MA18</strain>
    </source>
</reference>
<gene>
    <name evidence="3" type="ORF">EHE19_012235</name>
</gene>
<dbReference type="PANTHER" id="PTHR30487">
    <property type="entry name" value="TYPE 4 PREPILIN-LIKE PROTEINS LEADER PEPTIDE-PROCESSING ENZYME"/>
    <property type="match status" value="1"/>
</dbReference>
<evidence type="ECO:0000313" key="3">
    <source>
        <dbReference type="EMBL" id="QNU65685.1"/>
    </source>
</evidence>
<accession>A0A4V6ENN4</accession>
<dbReference type="OrthoDB" id="5508079at2"/>
<evidence type="ECO:0000256" key="1">
    <source>
        <dbReference type="ARBA" id="ARBA00005801"/>
    </source>
</evidence>
<dbReference type="AlphaFoldDB" id="A0A4V6ENN4"/>
<keyword evidence="4" id="KW-1185">Reference proteome</keyword>